<sequence length="405" mass="46907">MKKKICFVIMGFGKKTDPSTGKTLDLDKTYKNIIQPAVLLSEFECVRADEIQDSGIIDRSMYALLIQSDLVIADISTFNPNAIYELGIRHAVKPFSTIVIKEREGRVPFDLDHTRTFKYTHLGEDIGSDEAERCVKDLSALINSITKNQQADSPLYEFFNSIEPPKLPEGEFKSIITELADKEKHIFAMVEKAKNLMEENDFSNAYKYWDKASKIIESETYFVQQKSLCRYKSKEPSESLALTDALNIIEDLLPSIDPETLGIIGAIYKRLYLLNNDVEFLNRAIENYGKGWNINENYYTGENYAFCLNLKSKVIEENDEKIYCNFEAKKTRQKIIQNLENEVNDDEFVNRTDMKWIYASLSHCYLSIEMNDKALEFENKFLENSLDWEKETFENSKKQLIEIIK</sequence>
<dbReference type="Proteomes" id="UP000244527">
    <property type="component" value="Chromosome"/>
</dbReference>
<dbReference type="AlphaFoldDB" id="A0A2S1LGI5"/>
<evidence type="ECO:0000313" key="2">
    <source>
        <dbReference type="Proteomes" id="UP000244527"/>
    </source>
</evidence>
<dbReference type="KEGG" id="ffa:FFWV33_15835"/>
<dbReference type="Pfam" id="PF20308">
    <property type="entry name" value="TPR-S"/>
    <property type="match status" value="1"/>
</dbReference>
<accession>A0A2S1LGI5</accession>
<dbReference type="OrthoDB" id="9815193at2"/>
<dbReference type="RefSeq" id="WP_108741801.1">
    <property type="nucleotide sequence ID" value="NZ_CP020918.1"/>
</dbReference>
<dbReference type="InterPro" id="IPR046880">
    <property type="entry name" value="TPR-S"/>
</dbReference>
<proteinExistence type="predicted"/>
<organism evidence="1 2">
    <name type="scientific">Flavobacterium faecale</name>
    <dbReference type="NCBI Taxonomy" id="1355330"/>
    <lineage>
        <taxon>Bacteria</taxon>
        <taxon>Pseudomonadati</taxon>
        <taxon>Bacteroidota</taxon>
        <taxon>Flavobacteriia</taxon>
        <taxon>Flavobacteriales</taxon>
        <taxon>Flavobacteriaceae</taxon>
        <taxon>Flavobacterium</taxon>
    </lineage>
</organism>
<name>A0A2S1LGI5_9FLAO</name>
<evidence type="ECO:0000313" key="1">
    <source>
        <dbReference type="EMBL" id="AWG22890.1"/>
    </source>
</evidence>
<dbReference type="SUPFAM" id="SSF48452">
    <property type="entry name" value="TPR-like"/>
    <property type="match status" value="1"/>
</dbReference>
<dbReference type="Gene3D" id="1.25.40.10">
    <property type="entry name" value="Tetratricopeptide repeat domain"/>
    <property type="match status" value="1"/>
</dbReference>
<reference evidence="1 2" key="1">
    <citation type="submission" date="2017-04" db="EMBL/GenBank/DDBJ databases">
        <title>Compelte genome sequence of WV33.</title>
        <authorList>
            <person name="Lee P.C."/>
        </authorList>
    </citation>
    <scope>NUCLEOTIDE SEQUENCE [LARGE SCALE GENOMIC DNA]</scope>
    <source>
        <strain evidence="1 2">WV33</strain>
    </source>
</reference>
<protein>
    <submittedName>
        <fullName evidence="1">Uncharacterized protein</fullName>
    </submittedName>
</protein>
<keyword evidence="2" id="KW-1185">Reference proteome</keyword>
<gene>
    <name evidence="1" type="ORF">FFWV33_15835</name>
</gene>
<dbReference type="EMBL" id="CP020918">
    <property type="protein sequence ID" value="AWG22890.1"/>
    <property type="molecule type" value="Genomic_DNA"/>
</dbReference>
<dbReference type="InterPro" id="IPR011990">
    <property type="entry name" value="TPR-like_helical_dom_sf"/>
</dbReference>